<dbReference type="Proteomes" id="UP001256711">
    <property type="component" value="Unassembled WGS sequence"/>
</dbReference>
<protein>
    <recommendedName>
        <fullName evidence="1">non-specific serine/threonine protein kinase</fullName>
        <ecNumber evidence="1">2.7.11.1</ecNumber>
    </recommendedName>
</protein>
<dbReference type="SUPFAM" id="SSF56112">
    <property type="entry name" value="Protein kinase-like (PK-like)"/>
    <property type="match status" value="1"/>
</dbReference>
<evidence type="ECO:0000313" key="14">
    <source>
        <dbReference type="EMBL" id="MDT2811160.1"/>
    </source>
</evidence>
<evidence type="ECO:0000256" key="2">
    <source>
        <dbReference type="ARBA" id="ARBA00022527"/>
    </source>
</evidence>
<evidence type="ECO:0000256" key="8">
    <source>
        <dbReference type="ARBA" id="ARBA00048679"/>
    </source>
</evidence>
<evidence type="ECO:0000256" key="5">
    <source>
        <dbReference type="ARBA" id="ARBA00022777"/>
    </source>
</evidence>
<dbReference type="PROSITE" id="PS00107">
    <property type="entry name" value="PROTEIN_KINASE_ATP"/>
    <property type="match status" value="1"/>
</dbReference>
<keyword evidence="11" id="KW-0812">Transmembrane</keyword>
<comment type="caution">
    <text evidence="14">The sequence shown here is derived from an EMBL/GenBank/DDBJ whole genome shotgun (WGS) entry which is preliminary data.</text>
</comment>
<feature type="transmembrane region" description="Helical" evidence="11">
    <location>
        <begin position="333"/>
        <end position="353"/>
    </location>
</feature>
<evidence type="ECO:0000256" key="7">
    <source>
        <dbReference type="ARBA" id="ARBA00047899"/>
    </source>
</evidence>
<accession>A0AAW8TYA5</accession>
<dbReference type="Pfam" id="PF03793">
    <property type="entry name" value="PASTA"/>
    <property type="match status" value="4"/>
</dbReference>
<keyword evidence="4 9" id="KW-0547">Nucleotide-binding</keyword>
<keyword evidence="6 9" id="KW-0067">ATP-binding</keyword>
<dbReference type="CDD" id="cd14014">
    <property type="entry name" value="STKc_PknB_like"/>
    <property type="match status" value="1"/>
</dbReference>
<comment type="catalytic activity">
    <reaction evidence="8">
        <text>L-seryl-[protein] + ATP = O-phospho-L-seryl-[protein] + ADP + H(+)</text>
        <dbReference type="Rhea" id="RHEA:17989"/>
        <dbReference type="Rhea" id="RHEA-COMP:9863"/>
        <dbReference type="Rhea" id="RHEA-COMP:11604"/>
        <dbReference type="ChEBI" id="CHEBI:15378"/>
        <dbReference type="ChEBI" id="CHEBI:29999"/>
        <dbReference type="ChEBI" id="CHEBI:30616"/>
        <dbReference type="ChEBI" id="CHEBI:83421"/>
        <dbReference type="ChEBI" id="CHEBI:456216"/>
        <dbReference type="EC" id="2.7.11.1"/>
    </reaction>
</comment>
<keyword evidence="11" id="KW-0472">Membrane</keyword>
<dbReference type="Pfam" id="PF00069">
    <property type="entry name" value="Pkinase"/>
    <property type="match status" value="1"/>
</dbReference>
<keyword evidence="2" id="KW-0723">Serine/threonine-protein kinase</keyword>
<dbReference type="PROSITE" id="PS50011">
    <property type="entry name" value="PROTEIN_KINASE_DOM"/>
    <property type="match status" value="1"/>
</dbReference>
<keyword evidence="3" id="KW-0808">Transferase</keyword>
<evidence type="ECO:0000256" key="11">
    <source>
        <dbReference type="SAM" id="Phobius"/>
    </source>
</evidence>
<evidence type="ECO:0000259" key="13">
    <source>
        <dbReference type="PROSITE" id="PS51178"/>
    </source>
</evidence>
<feature type="domain" description="PASTA" evidence="13">
    <location>
        <begin position="425"/>
        <end position="495"/>
    </location>
</feature>
<dbReference type="InterPro" id="IPR005543">
    <property type="entry name" value="PASTA_dom"/>
</dbReference>
<dbReference type="Gene3D" id="3.30.10.20">
    <property type="match status" value="4"/>
</dbReference>
<dbReference type="Gene3D" id="3.30.200.20">
    <property type="entry name" value="Phosphorylase Kinase, domain 1"/>
    <property type="match status" value="1"/>
</dbReference>
<dbReference type="PANTHER" id="PTHR43289:SF34">
    <property type="entry name" value="SERINE_THREONINE-PROTEIN KINASE YBDM-RELATED"/>
    <property type="match status" value="1"/>
</dbReference>
<dbReference type="NCBIfam" id="NF033483">
    <property type="entry name" value="PknB_PASTA_kin"/>
    <property type="match status" value="1"/>
</dbReference>
<feature type="region of interest" description="Disordered" evidence="10">
    <location>
        <begin position="301"/>
        <end position="324"/>
    </location>
</feature>
<name>A0AAW8TYA5_9ENTE</name>
<dbReference type="SMART" id="SM00220">
    <property type="entry name" value="S_TKc"/>
    <property type="match status" value="1"/>
</dbReference>
<dbReference type="EC" id="2.7.11.1" evidence="1"/>
<dbReference type="InterPro" id="IPR008271">
    <property type="entry name" value="Ser/Thr_kinase_AS"/>
</dbReference>
<evidence type="ECO:0000256" key="10">
    <source>
        <dbReference type="SAM" id="MobiDB-lite"/>
    </source>
</evidence>
<dbReference type="AlphaFoldDB" id="A0AAW8TYA5"/>
<evidence type="ECO:0000256" key="1">
    <source>
        <dbReference type="ARBA" id="ARBA00012513"/>
    </source>
</evidence>
<proteinExistence type="predicted"/>
<keyword evidence="11" id="KW-1133">Transmembrane helix</keyword>
<dbReference type="Gene3D" id="1.10.510.10">
    <property type="entry name" value="Transferase(Phosphotransferase) domain 1"/>
    <property type="match status" value="1"/>
</dbReference>
<evidence type="ECO:0000256" key="4">
    <source>
        <dbReference type="ARBA" id="ARBA00022741"/>
    </source>
</evidence>
<evidence type="ECO:0000256" key="3">
    <source>
        <dbReference type="ARBA" id="ARBA00022679"/>
    </source>
</evidence>
<dbReference type="PROSITE" id="PS51178">
    <property type="entry name" value="PASTA"/>
    <property type="match status" value="4"/>
</dbReference>
<feature type="domain" description="PASTA" evidence="13">
    <location>
        <begin position="567"/>
        <end position="634"/>
    </location>
</feature>
<dbReference type="GO" id="GO:0005524">
    <property type="term" value="F:ATP binding"/>
    <property type="evidence" value="ECO:0007669"/>
    <property type="project" value="UniProtKB-UniRule"/>
</dbReference>
<dbReference type="PANTHER" id="PTHR43289">
    <property type="entry name" value="MITOGEN-ACTIVATED PROTEIN KINASE KINASE KINASE 20-RELATED"/>
    <property type="match status" value="1"/>
</dbReference>
<evidence type="ECO:0000256" key="9">
    <source>
        <dbReference type="PROSITE-ProRule" id="PRU10141"/>
    </source>
</evidence>
<dbReference type="EMBL" id="JARQBJ010000006">
    <property type="protein sequence ID" value="MDT2811160.1"/>
    <property type="molecule type" value="Genomic_DNA"/>
</dbReference>
<dbReference type="SMART" id="SM00740">
    <property type="entry name" value="PASTA"/>
    <property type="match status" value="4"/>
</dbReference>
<dbReference type="FunFam" id="3.30.200.20:FF:000035">
    <property type="entry name" value="Serine/threonine protein kinase Stk1"/>
    <property type="match status" value="1"/>
</dbReference>
<sequence>MIEIGKKISGRYLIIGNIGSGGMANVYLARDLILDREVAVKVLRFDFQNDQAAIRRFQREALAVTELVHPNIVSVYDVGEEDGMQYLVMEYVKGMDLKRYIQTRYPIPYLTVVEIMQQILSAIALAHDHRIIHRDLKPQNILINEDGVVKIVDFGIAIALSETSITQTNSMLGSVHYLSPEQARGSMATNQSDLYAIGIILYEMLTGKVPFDGESAVTIALKHFQEEIPSVRIYDPNVPQSLENVVLHATAKEPADRYKTADEMNQDISTALSPERLNEPRWQPHSMLDETRILTPVEAEEITSQTGPVTPVPSEPAVPVEEEPAKKPKKKKWWLIPLVLVIAAMGGLAYAVFGGGQDEITVPNLANMTEAAAREKLTAVGLKPAVDVKEIPDDTIAEGRVVKSDPAVGDVVKKKAEVTLYLSSGSKKIAMDDYSNQTYKEAHDALIKLGFKESNISSTTEYSDSVPEGEIISQTPEKGEEVVPDEQEVEFVVSDGVEPIEMDNYLGWDQGDAYSDLTTRGISKDDIQIEEDYSSDYPAGTVMKQSPGAGKEVVPGSTAVTLVISKGQSELTLKSLKGQSVSEAQSYLAEQGLVQGDTSEEYSDDVSEGQVIRTSPEAGSKVAIGSTVSFVVSKGKEPEPEEKEYTVKYSASYVTSGTTQDSSTSTELPAQTVKVWIVDHKNKDKKEVDNFTLKSASQQHTGTVTVTVVEGESATIYYQRDNGSIGEQAITGDTTITIP</sequence>
<organism evidence="14 15">
    <name type="scientific">Enterococcus asini</name>
    <dbReference type="NCBI Taxonomy" id="57732"/>
    <lineage>
        <taxon>Bacteria</taxon>
        <taxon>Bacillati</taxon>
        <taxon>Bacillota</taxon>
        <taxon>Bacilli</taxon>
        <taxon>Lactobacillales</taxon>
        <taxon>Enterococcaceae</taxon>
        <taxon>Enterococcus</taxon>
    </lineage>
</organism>
<dbReference type="PROSITE" id="PS00108">
    <property type="entry name" value="PROTEIN_KINASE_ST"/>
    <property type="match status" value="1"/>
</dbReference>
<dbReference type="RefSeq" id="WP_311835761.1">
    <property type="nucleotide sequence ID" value="NZ_JARQBJ010000006.1"/>
</dbReference>
<feature type="domain" description="PASTA" evidence="13">
    <location>
        <begin position="496"/>
        <end position="566"/>
    </location>
</feature>
<feature type="domain" description="PASTA" evidence="13">
    <location>
        <begin position="356"/>
        <end position="424"/>
    </location>
</feature>
<evidence type="ECO:0000256" key="6">
    <source>
        <dbReference type="ARBA" id="ARBA00022840"/>
    </source>
</evidence>
<gene>
    <name evidence="14" type="primary">pknB</name>
    <name evidence="14" type="ORF">P7H43_11785</name>
</gene>
<dbReference type="GO" id="GO:0004674">
    <property type="term" value="F:protein serine/threonine kinase activity"/>
    <property type="evidence" value="ECO:0007669"/>
    <property type="project" value="UniProtKB-KW"/>
</dbReference>
<dbReference type="FunFam" id="1.10.510.10:FF:000021">
    <property type="entry name" value="Serine/threonine protein kinase"/>
    <property type="match status" value="1"/>
</dbReference>
<feature type="binding site" evidence="9">
    <location>
        <position position="41"/>
    </location>
    <ligand>
        <name>ATP</name>
        <dbReference type="ChEBI" id="CHEBI:30616"/>
    </ligand>
</feature>
<reference evidence="14" key="1">
    <citation type="submission" date="2023-03" db="EMBL/GenBank/DDBJ databases">
        <authorList>
            <person name="Shen W."/>
            <person name="Cai J."/>
        </authorList>
    </citation>
    <scope>NUCLEOTIDE SEQUENCE</scope>
    <source>
        <strain evidence="14">B226-2</strain>
    </source>
</reference>
<dbReference type="CDD" id="cd06577">
    <property type="entry name" value="PASTA_pknB"/>
    <property type="match status" value="4"/>
</dbReference>
<dbReference type="InterPro" id="IPR011009">
    <property type="entry name" value="Kinase-like_dom_sf"/>
</dbReference>
<comment type="catalytic activity">
    <reaction evidence="7">
        <text>L-threonyl-[protein] + ATP = O-phospho-L-threonyl-[protein] + ADP + H(+)</text>
        <dbReference type="Rhea" id="RHEA:46608"/>
        <dbReference type="Rhea" id="RHEA-COMP:11060"/>
        <dbReference type="Rhea" id="RHEA-COMP:11605"/>
        <dbReference type="ChEBI" id="CHEBI:15378"/>
        <dbReference type="ChEBI" id="CHEBI:30013"/>
        <dbReference type="ChEBI" id="CHEBI:30616"/>
        <dbReference type="ChEBI" id="CHEBI:61977"/>
        <dbReference type="ChEBI" id="CHEBI:456216"/>
        <dbReference type="EC" id="2.7.11.1"/>
    </reaction>
</comment>
<dbReference type="InterPro" id="IPR000719">
    <property type="entry name" value="Prot_kinase_dom"/>
</dbReference>
<evidence type="ECO:0000259" key="12">
    <source>
        <dbReference type="PROSITE" id="PS50011"/>
    </source>
</evidence>
<evidence type="ECO:0000313" key="15">
    <source>
        <dbReference type="Proteomes" id="UP001256711"/>
    </source>
</evidence>
<dbReference type="InterPro" id="IPR017441">
    <property type="entry name" value="Protein_kinase_ATP_BS"/>
</dbReference>
<keyword evidence="5 14" id="KW-0418">Kinase</keyword>
<feature type="domain" description="Protein kinase" evidence="12">
    <location>
        <begin position="12"/>
        <end position="272"/>
    </location>
</feature>